<comment type="catalytic activity">
    <reaction evidence="8 10">
        <text>L-aspartyl-tRNA(Asn) + L-glutamine + ATP + H2O = L-asparaginyl-tRNA(Asn) + L-glutamate + ADP + phosphate + 2 H(+)</text>
        <dbReference type="Rhea" id="RHEA:14513"/>
        <dbReference type="Rhea" id="RHEA-COMP:9674"/>
        <dbReference type="Rhea" id="RHEA-COMP:9677"/>
        <dbReference type="ChEBI" id="CHEBI:15377"/>
        <dbReference type="ChEBI" id="CHEBI:15378"/>
        <dbReference type="ChEBI" id="CHEBI:29985"/>
        <dbReference type="ChEBI" id="CHEBI:30616"/>
        <dbReference type="ChEBI" id="CHEBI:43474"/>
        <dbReference type="ChEBI" id="CHEBI:58359"/>
        <dbReference type="ChEBI" id="CHEBI:78515"/>
        <dbReference type="ChEBI" id="CHEBI:78516"/>
        <dbReference type="ChEBI" id="CHEBI:456216"/>
    </reaction>
</comment>
<dbReference type="HAMAP" id="MF_00121">
    <property type="entry name" value="GatB"/>
    <property type="match status" value="1"/>
</dbReference>
<comment type="function">
    <text evidence="7 10">Allows the formation of correctly charged Asn-tRNA(Asn) or Gln-tRNA(Gln) through the transamidation of misacylated Asp-tRNA(Asn) or Glu-tRNA(Gln) in organisms which lack either or both of asparaginyl-tRNA or glutaminyl-tRNA synthetases. The reaction takes place in the presence of glutamine and ATP through an activated phospho-Asp-tRNA(Asn) or phospho-Glu-tRNA(Gln).</text>
</comment>
<dbReference type="GO" id="GO:0070681">
    <property type="term" value="P:glutaminyl-tRNAGln biosynthesis via transamidation"/>
    <property type="evidence" value="ECO:0007669"/>
    <property type="project" value="TreeGrafter"/>
</dbReference>
<dbReference type="GO" id="GO:0050567">
    <property type="term" value="F:glutaminyl-tRNA synthase (glutamine-hydrolyzing) activity"/>
    <property type="evidence" value="ECO:0007669"/>
    <property type="project" value="UniProtKB-UniRule"/>
</dbReference>
<dbReference type="InterPro" id="IPR004413">
    <property type="entry name" value="GatB"/>
</dbReference>
<dbReference type="GO" id="GO:0050566">
    <property type="term" value="F:asparaginyl-tRNA synthase (glutamine-hydrolyzing) activity"/>
    <property type="evidence" value="ECO:0007669"/>
    <property type="project" value="RHEA"/>
</dbReference>
<evidence type="ECO:0000256" key="2">
    <source>
        <dbReference type="ARBA" id="ARBA00011123"/>
    </source>
</evidence>
<keyword evidence="6 10" id="KW-0648">Protein biosynthesis</keyword>
<dbReference type="InterPro" id="IPR018027">
    <property type="entry name" value="Asn/Gln_amidotransferase"/>
</dbReference>
<dbReference type="SUPFAM" id="SSF89095">
    <property type="entry name" value="GatB/YqeY motif"/>
    <property type="match status" value="1"/>
</dbReference>
<dbReference type="Gene3D" id="1.10.150.380">
    <property type="entry name" value="GatB domain, N-terminal subdomain"/>
    <property type="match status" value="1"/>
</dbReference>
<keyword evidence="12" id="KW-0808">Transferase</keyword>
<reference evidence="13" key="1">
    <citation type="submission" date="2017-09" db="EMBL/GenBank/DDBJ databases">
        <title>Depth-based differentiation of microbial function through sediment-hosted aquifers and enrichment of novel symbionts in the deep terrestrial subsurface.</title>
        <authorList>
            <person name="Probst A.J."/>
            <person name="Ladd B."/>
            <person name="Jarett J.K."/>
            <person name="Geller-Mcgrath D.E."/>
            <person name="Sieber C.M.K."/>
            <person name="Emerson J.B."/>
            <person name="Anantharaman K."/>
            <person name="Thomas B.C."/>
            <person name="Malmstrom R."/>
            <person name="Stieglmeier M."/>
            <person name="Klingl A."/>
            <person name="Woyke T."/>
            <person name="Ryan C.M."/>
            <person name="Banfield J.F."/>
        </authorList>
    </citation>
    <scope>NUCLEOTIDE SEQUENCE [LARGE SCALE GENOMIC DNA]</scope>
</reference>
<protein>
    <recommendedName>
        <fullName evidence="10">Aspartyl/glutamyl-tRNA(Asn/Gln) amidotransferase subunit B</fullName>
        <shortName evidence="10">Asp/Glu-ADT subunit B</shortName>
        <ecNumber evidence="10">6.3.5.-</ecNumber>
    </recommendedName>
</protein>
<dbReference type="InterPro" id="IPR017959">
    <property type="entry name" value="Asn/Gln-tRNA_amidoTrfase_suB/E"/>
</dbReference>
<dbReference type="InterPro" id="IPR014746">
    <property type="entry name" value="Gln_synth/guanido_kin_cat_dom"/>
</dbReference>
<dbReference type="InterPro" id="IPR023168">
    <property type="entry name" value="GatB_Yqey_C_2"/>
</dbReference>
<evidence type="ECO:0000313" key="13">
    <source>
        <dbReference type="Proteomes" id="UP000228561"/>
    </source>
</evidence>
<dbReference type="NCBIfam" id="NF004014">
    <property type="entry name" value="PRK05477.1-4"/>
    <property type="match status" value="1"/>
</dbReference>
<dbReference type="Pfam" id="PF02934">
    <property type="entry name" value="GatB_N"/>
    <property type="match status" value="1"/>
</dbReference>
<comment type="similarity">
    <text evidence="1 10">Belongs to the GatB/GatE family. GatB subfamily.</text>
</comment>
<evidence type="ECO:0000256" key="5">
    <source>
        <dbReference type="ARBA" id="ARBA00022840"/>
    </source>
</evidence>
<name>A0A2M7B8S6_9BACT</name>
<evidence type="ECO:0000256" key="1">
    <source>
        <dbReference type="ARBA" id="ARBA00005306"/>
    </source>
</evidence>
<dbReference type="EMBL" id="PEVG01000024">
    <property type="protein sequence ID" value="PIU99501.1"/>
    <property type="molecule type" value="Genomic_DNA"/>
</dbReference>
<dbReference type="GO" id="GO:0016740">
    <property type="term" value="F:transferase activity"/>
    <property type="evidence" value="ECO:0007669"/>
    <property type="project" value="UniProtKB-KW"/>
</dbReference>
<dbReference type="Gene3D" id="1.10.10.410">
    <property type="match status" value="1"/>
</dbReference>
<gene>
    <name evidence="10" type="primary">gatB</name>
    <name evidence="12" type="ORF">COS58_02005</name>
</gene>
<sequence length="484" mass="54646">MQLASTIGLEIHVELKTKTKMFCGCLNDSNEKHPNINVCPICMGHPGTLPVINKEAVKSVLKMGMALGGKIASRSQFDRKNYFYPDLPKGYQISQYKYPLVEGGELNGIRIRRIHLEEDTGRLLHQGEESLVDFNRAGVPLMEIVTEPDISSGESARDFAEELQLILRYLDISSGDMEKGAMRCEVNISLNMGIKVEIKNLNSFRAVEKSINYEIERQTGILEKGDKVGHETRGWDEDGGKTFSQRKKEEAHDYRYFPEPDLPALNLAMLDLGGFAIPELPSQKRERFKKEFNLKDEQIEILVRDKQLSDFFENAVSEFKEAGLPLGSPASKSVELIFNYLTSDLIGLMNSKYLGWDELRVSPHAFGELMAMISKKEIFSRAAKNVLKKMIETGREPNVIVKEEGLEQTSDESFIETAAQKIISLNHNAVSDYKKGKEEALQFLIGRVMRETKGKTNPAALKEILKKNIYPVRSSAERQDFKNG</sequence>
<dbReference type="AlphaFoldDB" id="A0A2M7B8S6"/>
<evidence type="ECO:0000256" key="8">
    <source>
        <dbReference type="ARBA" id="ARBA00047380"/>
    </source>
</evidence>
<comment type="catalytic activity">
    <reaction evidence="9 10">
        <text>L-glutamyl-tRNA(Gln) + L-glutamine + ATP + H2O = L-glutaminyl-tRNA(Gln) + L-glutamate + ADP + phosphate + H(+)</text>
        <dbReference type="Rhea" id="RHEA:17521"/>
        <dbReference type="Rhea" id="RHEA-COMP:9681"/>
        <dbReference type="Rhea" id="RHEA-COMP:9684"/>
        <dbReference type="ChEBI" id="CHEBI:15377"/>
        <dbReference type="ChEBI" id="CHEBI:15378"/>
        <dbReference type="ChEBI" id="CHEBI:29985"/>
        <dbReference type="ChEBI" id="CHEBI:30616"/>
        <dbReference type="ChEBI" id="CHEBI:43474"/>
        <dbReference type="ChEBI" id="CHEBI:58359"/>
        <dbReference type="ChEBI" id="CHEBI:78520"/>
        <dbReference type="ChEBI" id="CHEBI:78521"/>
        <dbReference type="ChEBI" id="CHEBI:456216"/>
    </reaction>
</comment>
<keyword evidence="3 10" id="KW-0436">Ligase</keyword>
<dbReference type="SMART" id="SM00845">
    <property type="entry name" value="GatB_Yqey"/>
    <property type="match status" value="1"/>
</dbReference>
<evidence type="ECO:0000256" key="6">
    <source>
        <dbReference type="ARBA" id="ARBA00022917"/>
    </source>
</evidence>
<dbReference type="GO" id="GO:0006412">
    <property type="term" value="P:translation"/>
    <property type="evidence" value="ECO:0007669"/>
    <property type="project" value="UniProtKB-UniRule"/>
</dbReference>
<keyword evidence="5 10" id="KW-0067">ATP-binding</keyword>
<dbReference type="InterPro" id="IPR042114">
    <property type="entry name" value="GatB_C_1"/>
</dbReference>
<dbReference type="InterPro" id="IPR003789">
    <property type="entry name" value="Asn/Gln_tRNA_amidoTrase-B-like"/>
</dbReference>
<dbReference type="EC" id="6.3.5.-" evidence="10"/>
<organism evidence="12 13">
    <name type="scientific">Candidatus Tagabacteria bacterium CG03_land_8_20_14_0_80_41_22</name>
    <dbReference type="NCBI Taxonomy" id="1975020"/>
    <lineage>
        <taxon>Bacteria</taxon>
        <taxon>Candidatus Tagaibacteriota</taxon>
    </lineage>
</organism>
<dbReference type="Pfam" id="PF02637">
    <property type="entry name" value="GatB_Yqey"/>
    <property type="match status" value="1"/>
</dbReference>
<dbReference type="Proteomes" id="UP000228561">
    <property type="component" value="Unassembled WGS sequence"/>
</dbReference>
<comment type="subunit">
    <text evidence="2 10">Heterotrimer of A, B and C subunits.</text>
</comment>
<dbReference type="InterPro" id="IPR006075">
    <property type="entry name" value="Asn/Gln-tRNA_Trfase_suB/E_cat"/>
</dbReference>
<dbReference type="NCBIfam" id="TIGR00133">
    <property type="entry name" value="gatB"/>
    <property type="match status" value="1"/>
</dbReference>
<keyword evidence="4 10" id="KW-0547">Nucleotide-binding</keyword>
<evidence type="ECO:0000256" key="3">
    <source>
        <dbReference type="ARBA" id="ARBA00022598"/>
    </source>
</evidence>
<dbReference type="SUPFAM" id="SSF55931">
    <property type="entry name" value="Glutamine synthetase/guanido kinase"/>
    <property type="match status" value="1"/>
</dbReference>
<evidence type="ECO:0000256" key="9">
    <source>
        <dbReference type="ARBA" id="ARBA00047913"/>
    </source>
</evidence>
<dbReference type="FunFam" id="1.10.10.410:FF:000001">
    <property type="entry name" value="Aspartyl/glutamyl-tRNA(Asn/Gln) amidotransferase subunit B"/>
    <property type="match status" value="1"/>
</dbReference>
<accession>A0A2M7B8S6</accession>
<evidence type="ECO:0000313" key="12">
    <source>
        <dbReference type="EMBL" id="PIU99501.1"/>
    </source>
</evidence>
<dbReference type="NCBIfam" id="NF004012">
    <property type="entry name" value="PRK05477.1-2"/>
    <property type="match status" value="1"/>
</dbReference>
<dbReference type="GO" id="GO:0005524">
    <property type="term" value="F:ATP binding"/>
    <property type="evidence" value="ECO:0007669"/>
    <property type="project" value="UniProtKB-KW"/>
</dbReference>
<dbReference type="PANTHER" id="PTHR11659:SF0">
    <property type="entry name" value="GLUTAMYL-TRNA(GLN) AMIDOTRANSFERASE SUBUNIT B, MITOCHONDRIAL"/>
    <property type="match status" value="1"/>
</dbReference>
<dbReference type="InterPro" id="IPR017958">
    <property type="entry name" value="Gln-tRNA_amidoTrfase_suB_CS"/>
</dbReference>
<evidence type="ECO:0000256" key="10">
    <source>
        <dbReference type="HAMAP-Rule" id="MF_00121"/>
    </source>
</evidence>
<evidence type="ECO:0000256" key="4">
    <source>
        <dbReference type="ARBA" id="ARBA00022741"/>
    </source>
</evidence>
<dbReference type="PANTHER" id="PTHR11659">
    <property type="entry name" value="GLUTAMYL-TRNA GLN AMIDOTRANSFERASE SUBUNIT B MITOCHONDRIAL AND PROKARYOTIC PET112-RELATED"/>
    <property type="match status" value="1"/>
</dbReference>
<comment type="caution">
    <text evidence="12">The sequence shown here is derived from an EMBL/GenBank/DDBJ whole genome shotgun (WGS) entry which is preliminary data.</text>
</comment>
<evidence type="ECO:0000259" key="11">
    <source>
        <dbReference type="SMART" id="SM00845"/>
    </source>
</evidence>
<feature type="domain" description="Asn/Gln amidotransferase" evidence="11">
    <location>
        <begin position="310"/>
        <end position="469"/>
    </location>
</feature>
<evidence type="ECO:0000256" key="7">
    <source>
        <dbReference type="ARBA" id="ARBA00024799"/>
    </source>
</evidence>
<dbReference type="PROSITE" id="PS01234">
    <property type="entry name" value="GATB"/>
    <property type="match status" value="1"/>
</dbReference>
<proteinExistence type="inferred from homology"/>